<dbReference type="SMART" id="SM00342">
    <property type="entry name" value="HTH_ARAC"/>
    <property type="match status" value="1"/>
</dbReference>
<dbReference type="Gene3D" id="1.20.120.450">
    <property type="entry name" value="dinb family like domain"/>
    <property type="match status" value="1"/>
</dbReference>
<dbReference type="PANTHER" id="PTHR46796">
    <property type="entry name" value="HTH-TYPE TRANSCRIPTIONAL ACTIVATOR RHAS-RELATED"/>
    <property type="match status" value="1"/>
</dbReference>
<dbReference type="AlphaFoldDB" id="A0A221T1C5"/>
<keyword evidence="1" id="KW-0805">Transcription regulation</keyword>
<dbReference type="KEGG" id="dfc:DFI_16130"/>
<dbReference type="InterPro" id="IPR050204">
    <property type="entry name" value="AraC_XylS_family_regulators"/>
</dbReference>
<keyword evidence="2" id="KW-0238">DNA-binding</keyword>
<dbReference type="PANTHER" id="PTHR46796:SF7">
    <property type="entry name" value="ARAC FAMILY TRANSCRIPTIONAL REGULATOR"/>
    <property type="match status" value="1"/>
</dbReference>
<keyword evidence="3" id="KW-0804">Transcription</keyword>
<dbReference type="RefSeq" id="WP_027463867.1">
    <property type="nucleotide sequence ID" value="NZ_CP021082.1"/>
</dbReference>
<name>A0A221T1C5_9DEIO</name>
<dbReference type="PROSITE" id="PS01124">
    <property type="entry name" value="HTH_ARAC_FAMILY_2"/>
    <property type="match status" value="1"/>
</dbReference>
<gene>
    <name evidence="5" type="ORF">DFI_16130</name>
</gene>
<dbReference type="InterPro" id="IPR009057">
    <property type="entry name" value="Homeodomain-like_sf"/>
</dbReference>
<evidence type="ECO:0000259" key="4">
    <source>
        <dbReference type="PROSITE" id="PS01124"/>
    </source>
</evidence>
<dbReference type="Pfam" id="PF12833">
    <property type="entry name" value="HTH_18"/>
    <property type="match status" value="1"/>
</dbReference>
<reference evidence="5 6" key="1">
    <citation type="submission" date="2017-05" db="EMBL/GenBank/DDBJ databases">
        <title>The complete genome sequence of Deinococcus ficus isolated from the rhizosphere of the Ficus religiosa L. in Taiwan.</title>
        <authorList>
            <person name="Wu K.-M."/>
            <person name="Liao T.-L."/>
            <person name="Liu Y.-M."/>
            <person name="Young C.-C."/>
            <person name="Tsai S.-F."/>
        </authorList>
    </citation>
    <scope>NUCLEOTIDE SEQUENCE [LARGE SCALE GENOMIC DNA]</scope>
    <source>
        <strain evidence="5 6">CC-FR2-10</strain>
        <plasmid evidence="6">pdfi1</plasmid>
    </source>
</reference>
<protein>
    <submittedName>
        <fullName evidence="5">AraC family transcriptional regulator</fullName>
    </submittedName>
</protein>
<dbReference type="STRING" id="317577.GCA_000419625_02992"/>
<evidence type="ECO:0000313" key="6">
    <source>
        <dbReference type="Proteomes" id="UP000259030"/>
    </source>
</evidence>
<evidence type="ECO:0000256" key="3">
    <source>
        <dbReference type="ARBA" id="ARBA00023163"/>
    </source>
</evidence>
<dbReference type="EMBL" id="CP021082">
    <property type="protein sequence ID" value="ASN82689.1"/>
    <property type="molecule type" value="Genomic_DNA"/>
</dbReference>
<dbReference type="SUPFAM" id="SSF46689">
    <property type="entry name" value="Homeodomain-like"/>
    <property type="match status" value="2"/>
</dbReference>
<dbReference type="GO" id="GO:0003700">
    <property type="term" value="F:DNA-binding transcription factor activity"/>
    <property type="evidence" value="ECO:0007669"/>
    <property type="project" value="InterPro"/>
</dbReference>
<dbReference type="Gene3D" id="1.10.10.60">
    <property type="entry name" value="Homeodomain-like"/>
    <property type="match status" value="2"/>
</dbReference>
<keyword evidence="5" id="KW-0614">Plasmid</keyword>
<organism evidence="5 6">
    <name type="scientific">Deinococcus ficus</name>
    <dbReference type="NCBI Taxonomy" id="317577"/>
    <lineage>
        <taxon>Bacteria</taxon>
        <taxon>Thermotogati</taxon>
        <taxon>Deinococcota</taxon>
        <taxon>Deinococci</taxon>
        <taxon>Deinococcales</taxon>
        <taxon>Deinococcaceae</taxon>
        <taxon>Deinococcus</taxon>
    </lineage>
</organism>
<evidence type="ECO:0000256" key="1">
    <source>
        <dbReference type="ARBA" id="ARBA00023015"/>
    </source>
</evidence>
<geneLocation type="plasmid" evidence="6">
    <name>pdfi1</name>
</geneLocation>
<dbReference type="GO" id="GO:0043565">
    <property type="term" value="F:sequence-specific DNA binding"/>
    <property type="evidence" value="ECO:0007669"/>
    <property type="project" value="InterPro"/>
</dbReference>
<dbReference type="InterPro" id="IPR018060">
    <property type="entry name" value="HTH_AraC"/>
</dbReference>
<feature type="domain" description="HTH araC/xylS-type" evidence="4">
    <location>
        <begin position="6"/>
        <end position="104"/>
    </location>
</feature>
<sequence length="301" mass="33917">MTDRLDRFLSALLSDLGEPRTGREAAQAALLSRSHAVRSFRARYGESPAEFRKRLRLERAAYALRVTARPVTEVALDAGFRSAEGFARAFRRGFGVPPSLYRRRGSQSHLLPAPSGIHFQPVGPPANPGGGADLLTHLLAFDEQFMRHALLQLRDVPDRMLDEPLGESQPLDFNPPDRTVRHLLDSLVFTKEVWVAAVRGLPAPPDDRPHTLDGLTWRHDVVAREFRQLVEEVHLGGRWHDTFEDRLCEPPELFPLGGMVAHVLTVDAHHRYVLSAWLRRLGIRLDADPMFFGAVFREVTP</sequence>
<keyword evidence="6" id="KW-1185">Reference proteome</keyword>
<proteinExistence type="predicted"/>
<dbReference type="InterPro" id="IPR018062">
    <property type="entry name" value="HTH_AraC-typ_CS"/>
</dbReference>
<dbReference type="PRINTS" id="PR00032">
    <property type="entry name" value="HTHARAC"/>
</dbReference>
<dbReference type="InterPro" id="IPR020449">
    <property type="entry name" value="Tscrpt_reg_AraC-type_HTH"/>
</dbReference>
<dbReference type="Proteomes" id="UP000259030">
    <property type="component" value="Plasmid pDFI1"/>
</dbReference>
<evidence type="ECO:0000256" key="2">
    <source>
        <dbReference type="ARBA" id="ARBA00023125"/>
    </source>
</evidence>
<evidence type="ECO:0000313" key="5">
    <source>
        <dbReference type="EMBL" id="ASN82689.1"/>
    </source>
</evidence>
<dbReference type="PROSITE" id="PS00041">
    <property type="entry name" value="HTH_ARAC_FAMILY_1"/>
    <property type="match status" value="1"/>
</dbReference>
<accession>A0A221T1C5</accession>
<dbReference type="InterPro" id="IPR034660">
    <property type="entry name" value="DinB/YfiT-like"/>
</dbReference>